<accession>A0ABN8QHJ0</accession>
<organism evidence="1 2">
    <name type="scientific">Porites evermanni</name>
    <dbReference type="NCBI Taxonomy" id="104178"/>
    <lineage>
        <taxon>Eukaryota</taxon>
        <taxon>Metazoa</taxon>
        <taxon>Cnidaria</taxon>
        <taxon>Anthozoa</taxon>
        <taxon>Hexacorallia</taxon>
        <taxon>Scleractinia</taxon>
        <taxon>Fungiina</taxon>
        <taxon>Poritidae</taxon>
        <taxon>Porites</taxon>
    </lineage>
</organism>
<dbReference type="Proteomes" id="UP001159427">
    <property type="component" value="Unassembled WGS sequence"/>
</dbReference>
<keyword evidence="2" id="KW-1185">Reference proteome</keyword>
<name>A0ABN8QHJ0_9CNID</name>
<evidence type="ECO:0000313" key="1">
    <source>
        <dbReference type="EMBL" id="CAH3164698.1"/>
    </source>
</evidence>
<comment type="caution">
    <text evidence="1">The sequence shown here is derived from an EMBL/GenBank/DDBJ whole genome shotgun (WGS) entry which is preliminary data.</text>
</comment>
<reference evidence="1 2" key="1">
    <citation type="submission" date="2022-05" db="EMBL/GenBank/DDBJ databases">
        <authorList>
            <consortium name="Genoscope - CEA"/>
            <person name="William W."/>
        </authorList>
    </citation>
    <scope>NUCLEOTIDE SEQUENCE [LARGE SCALE GENOMIC DNA]</scope>
</reference>
<sequence length="69" mass="8026">MKGILSDELFDHYALLVRGIYLLCQESISQADLRKAEILLAHFVEIFDVFYAPRHLVLNVQNLLHLVKM</sequence>
<evidence type="ECO:0000313" key="2">
    <source>
        <dbReference type="Proteomes" id="UP001159427"/>
    </source>
</evidence>
<gene>
    <name evidence="1" type="ORF">PEVE_00005050</name>
</gene>
<proteinExistence type="predicted"/>
<dbReference type="PANTHER" id="PTHR46579">
    <property type="entry name" value="F5/8 TYPE C DOMAIN-CONTAINING PROTEIN-RELATED"/>
    <property type="match status" value="1"/>
</dbReference>
<dbReference type="EMBL" id="CALNXI010001318">
    <property type="protein sequence ID" value="CAH3164698.1"/>
    <property type="molecule type" value="Genomic_DNA"/>
</dbReference>
<dbReference type="PANTHER" id="PTHR46579:SF1">
    <property type="entry name" value="F5_8 TYPE C DOMAIN-CONTAINING PROTEIN"/>
    <property type="match status" value="1"/>
</dbReference>
<protein>
    <submittedName>
        <fullName evidence="1">Uncharacterized protein</fullName>
    </submittedName>
</protein>